<proteinExistence type="predicted"/>
<dbReference type="InterPro" id="IPR003833">
    <property type="entry name" value="CT_C_D"/>
</dbReference>
<keyword evidence="4" id="KW-0812">Transmembrane</keyword>
<keyword evidence="3" id="KW-0067">ATP-binding</keyword>
<evidence type="ECO:0000259" key="5">
    <source>
        <dbReference type="SMART" id="SM00796"/>
    </source>
</evidence>
<evidence type="ECO:0000256" key="3">
    <source>
        <dbReference type="ARBA" id="ARBA00022840"/>
    </source>
</evidence>
<dbReference type="EC" id="3.5.2.9" evidence="6"/>
<dbReference type="Gene3D" id="3.30.1360.40">
    <property type="match status" value="1"/>
</dbReference>
<dbReference type="SUPFAM" id="SSF160467">
    <property type="entry name" value="PH0987 N-terminal domain-like"/>
    <property type="match status" value="1"/>
</dbReference>
<dbReference type="RefSeq" id="WP_224529566.1">
    <property type="nucleotide sequence ID" value="NZ_JAIUJR010000007.1"/>
</dbReference>
<dbReference type="PANTHER" id="PTHR34698">
    <property type="entry name" value="5-OXOPROLINASE SUBUNIT B"/>
    <property type="match status" value="1"/>
</dbReference>
<dbReference type="PANTHER" id="PTHR34698:SF2">
    <property type="entry name" value="5-OXOPROLINASE SUBUNIT B"/>
    <property type="match status" value="1"/>
</dbReference>
<evidence type="ECO:0000256" key="2">
    <source>
        <dbReference type="ARBA" id="ARBA00022801"/>
    </source>
</evidence>
<evidence type="ECO:0000256" key="1">
    <source>
        <dbReference type="ARBA" id="ARBA00022741"/>
    </source>
</evidence>
<dbReference type="Gene3D" id="2.40.100.10">
    <property type="entry name" value="Cyclophilin-like"/>
    <property type="match status" value="1"/>
</dbReference>
<comment type="caution">
    <text evidence="6">The sequence shown here is derived from an EMBL/GenBank/DDBJ whole genome shotgun (WGS) entry which is preliminary data.</text>
</comment>
<evidence type="ECO:0000313" key="7">
    <source>
        <dbReference type="Proteomes" id="UP001198901"/>
    </source>
</evidence>
<dbReference type="SMART" id="SM00796">
    <property type="entry name" value="AHS1"/>
    <property type="match status" value="1"/>
</dbReference>
<dbReference type="Proteomes" id="UP001198901">
    <property type="component" value="Unassembled WGS sequence"/>
</dbReference>
<dbReference type="SUPFAM" id="SSF50891">
    <property type="entry name" value="Cyclophilin-like"/>
    <property type="match status" value="1"/>
</dbReference>
<dbReference type="InterPro" id="IPR029000">
    <property type="entry name" value="Cyclophilin-like_dom_sf"/>
</dbReference>
<feature type="domain" description="Carboxyltransferase" evidence="5">
    <location>
        <begin position="5"/>
        <end position="206"/>
    </location>
</feature>
<sequence>MAFNLKYSQYNNASILVEWPQKIDELILDDIIIFKSKIENYYSKQKVEVINAYTSILIIYSFTIDKFNDELSVLKNLYSKKNSQSEVNKQLWEIPVCYDPYFGEDLVQFSRTKELSISEIIELHTNKIYTVYFIGFLPGFLYLGGLDPKLKLARKRTPSLTVKKGAVGIGGNQTGIYPQDSPGGWHIIGNSPVEIFNPNESLPCIISPGDKVRFVPVSKSEHSEILKLIEVDQYNLKSKPIYA</sequence>
<dbReference type="NCBIfam" id="TIGR00370">
    <property type="entry name" value="5-oxoprolinase subunit PxpB"/>
    <property type="match status" value="1"/>
</dbReference>
<keyword evidence="4" id="KW-1133">Transmembrane helix</keyword>
<keyword evidence="7" id="KW-1185">Reference proteome</keyword>
<feature type="transmembrane region" description="Helical" evidence="4">
    <location>
        <begin position="128"/>
        <end position="146"/>
    </location>
</feature>
<keyword evidence="1" id="KW-0547">Nucleotide-binding</keyword>
<dbReference type="Pfam" id="PF02682">
    <property type="entry name" value="CT_C_D"/>
    <property type="match status" value="1"/>
</dbReference>
<dbReference type="InterPro" id="IPR010016">
    <property type="entry name" value="PxpB"/>
</dbReference>
<dbReference type="EMBL" id="JAIUJR010000007">
    <property type="protein sequence ID" value="MCA0133181.1"/>
    <property type="molecule type" value="Genomic_DNA"/>
</dbReference>
<keyword evidence="4" id="KW-0472">Membrane</keyword>
<accession>A0ABS7XWH4</accession>
<gene>
    <name evidence="6" type="primary">pxpB</name>
    <name evidence="6" type="ORF">LBU54_11350</name>
</gene>
<keyword evidence="2 6" id="KW-0378">Hydrolase</keyword>
<dbReference type="GO" id="GO:0017168">
    <property type="term" value="F:5-oxoprolinase (ATP-hydrolyzing) activity"/>
    <property type="evidence" value="ECO:0007669"/>
    <property type="project" value="UniProtKB-EC"/>
</dbReference>
<evidence type="ECO:0000256" key="4">
    <source>
        <dbReference type="SAM" id="Phobius"/>
    </source>
</evidence>
<name>A0ABS7XWH4_9FLAO</name>
<organism evidence="6 7">
    <name type="scientific">Winogradskyella alexanderae</name>
    <dbReference type="NCBI Taxonomy" id="2877123"/>
    <lineage>
        <taxon>Bacteria</taxon>
        <taxon>Pseudomonadati</taxon>
        <taxon>Bacteroidota</taxon>
        <taxon>Flavobacteriia</taxon>
        <taxon>Flavobacteriales</taxon>
        <taxon>Flavobacteriaceae</taxon>
        <taxon>Winogradskyella</taxon>
    </lineage>
</organism>
<evidence type="ECO:0000313" key="6">
    <source>
        <dbReference type="EMBL" id="MCA0133181.1"/>
    </source>
</evidence>
<reference evidence="7" key="1">
    <citation type="submission" date="2023-07" db="EMBL/GenBank/DDBJ databases">
        <authorList>
            <person name="Yue Y."/>
        </authorList>
    </citation>
    <scope>NUCLEOTIDE SEQUENCE [LARGE SCALE GENOMIC DNA]</scope>
    <source>
        <strain evidence="7">D23</strain>
    </source>
</reference>
<protein>
    <submittedName>
        <fullName evidence="6">5-oxoprolinase subunit PxpB</fullName>
        <ecNumber evidence="6">3.5.2.9</ecNumber>
    </submittedName>
</protein>